<dbReference type="Pfam" id="PF00379">
    <property type="entry name" value="Chitin_bind_4"/>
    <property type="match status" value="1"/>
</dbReference>
<sequence>MYHRMLVRLVFLDCAKRSKNIVGRPSRGVAIFVQKHEKCLDLYKGRSSYLIQFSSRSTEGDEMVLKVTLFLLCAYASTGRASIAYTPITKAAVIDTEYDNNPRYTYSYGVEDAITGDSKSQTETRTGDIVTGQYSLTEPDGSKRIVDYTADAINGFNAVVRKVAPTVALTYTAPSITYANSAVVPKVAIAPVTYTSPVISKLALPVAAGLNSLSYTTLPITKTIIQGPSAGVRATPLLYSAHLGKALVAAPSTLYTYPSYTPYYGEPVTYSKLHY</sequence>
<name>A0A0T6BCH0_9SCAR</name>
<proteinExistence type="predicted"/>
<dbReference type="InterPro" id="IPR031311">
    <property type="entry name" value="CHIT_BIND_RR_consensus"/>
</dbReference>
<dbReference type="PANTHER" id="PTHR12236:SF75">
    <property type="entry name" value="CUTICULAR PROTEIN 62BB, ISOFORM A"/>
    <property type="match status" value="1"/>
</dbReference>
<gene>
    <name evidence="3" type="ORF">AMK59_867</name>
</gene>
<dbReference type="InterPro" id="IPR051217">
    <property type="entry name" value="Insect_Cuticle_Struc_Prot"/>
</dbReference>
<dbReference type="Proteomes" id="UP000051574">
    <property type="component" value="Unassembled WGS sequence"/>
</dbReference>
<dbReference type="PRINTS" id="PR00947">
    <property type="entry name" value="CUTICLE"/>
</dbReference>
<dbReference type="EMBL" id="LJIG01001944">
    <property type="protein sequence ID" value="KRT84996.1"/>
    <property type="molecule type" value="Genomic_DNA"/>
</dbReference>
<reference evidence="3 4" key="1">
    <citation type="submission" date="2015-09" db="EMBL/GenBank/DDBJ databases">
        <title>Draft genome of the scarab beetle Oryctes borbonicus.</title>
        <authorList>
            <person name="Meyer J.M."/>
            <person name="Markov G.V."/>
            <person name="Baskaran P."/>
            <person name="Herrmann M."/>
            <person name="Sommer R.J."/>
            <person name="Roedelsperger C."/>
        </authorList>
    </citation>
    <scope>NUCLEOTIDE SEQUENCE [LARGE SCALE GENOMIC DNA]</scope>
    <source>
        <strain evidence="3">OB123</strain>
        <tissue evidence="3">Whole animal</tissue>
    </source>
</reference>
<dbReference type="GO" id="GO:0005615">
    <property type="term" value="C:extracellular space"/>
    <property type="evidence" value="ECO:0007669"/>
    <property type="project" value="TreeGrafter"/>
</dbReference>
<dbReference type="PROSITE" id="PS00233">
    <property type="entry name" value="CHIT_BIND_RR_1"/>
    <property type="match status" value="1"/>
</dbReference>
<evidence type="ECO:0000313" key="3">
    <source>
        <dbReference type="EMBL" id="KRT84996.1"/>
    </source>
</evidence>
<dbReference type="GO" id="GO:0031012">
    <property type="term" value="C:extracellular matrix"/>
    <property type="evidence" value="ECO:0007669"/>
    <property type="project" value="TreeGrafter"/>
</dbReference>
<comment type="caution">
    <text evidence="3">The sequence shown here is derived from an EMBL/GenBank/DDBJ whole genome shotgun (WGS) entry which is preliminary data.</text>
</comment>
<evidence type="ECO:0000313" key="4">
    <source>
        <dbReference type="Proteomes" id="UP000051574"/>
    </source>
</evidence>
<accession>A0A0T6BCH0</accession>
<dbReference type="OrthoDB" id="10071059at2759"/>
<evidence type="ECO:0000256" key="2">
    <source>
        <dbReference type="PROSITE-ProRule" id="PRU00497"/>
    </source>
</evidence>
<evidence type="ECO:0000256" key="1">
    <source>
        <dbReference type="ARBA" id="ARBA00022460"/>
    </source>
</evidence>
<dbReference type="InterPro" id="IPR000618">
    <property type="entry name" value="Insect_cuticle"/>
</dbReference>
<organism evidence="3 4">
    <name type="scientific">Oryctes borbonicus</name>
    <dbReference type="NCBI Taxonomy" id="1629725"/>
    <lineage>
        <taxon>Eukaryota</taxon>
        <taxon>Metazoa</taxon>
        <taxon>Ecdysozoa</taxon>
        <taxon>Arthropoda</taxon>
        <taxon>Hexapoda</taxon>
        <taxon>Insecta</taxon>
        <taxon>Pterygota</taxon>
        <taxon>Neoptera</taxon>
        <taxon>Endopterygota</taxon>
        <taxon>Coleoptera</taxon>
        <taxon>Polyphaga</taxon>
        <taxon>Scarabaeiformia</taxon>
        <taxon>Scarabaeidae</taxon>
        <taxon>Dynastinae</taxon>
        <taxon>Oryctes</taxon>
    </lineage>
</organism>
<dbReference type="PANTHER" id="PTHR12236">
    <property type="entry name" value="STRUCTURAL CONTITUENT OF CUTICLE"/>
    <property type="match status" value="1"/>
</dbReference>
<protein>
    <submittedName>
        <fullName evidence="3">Insect cuticle protein</fullName>
    </submittedName>
</protein>
<dbReference type="GO" id="GO:0042302">
    <property type="term" value="F:structural constituent of cuticle"/>
    <property type="evidence" value="ECO:0007669"/>
    <property type="project" value="UniProtKB-UniRule"/>
</dbReference>
<dbReference type="PROSITE" id="PS51155">
    <property type="entry name" value="CHIT_BIND_RR_2"/>
    <property type="match status" value="1"/>
</dbReference>
<keyword evidence="4" id="KW-1185">Reference proteome</keyword>
<dbReference type="AlphaFoldDB" id="A0A0T6BCH0"/>
<keyword evidence="1 2" id="KW-0193">Cuticle</keyword>